<dbReference type="PANTHER" id="PTHR30290:SF10">
    <property type="entry name" value="PERIPLASMIC OLIGOPEPTIDE-BINDING PROTEIN-RELATED"/>
    <property type="match status" value="1"/>
</dbReference>
<dbReference type="Gene3D" id="3.10.105.10">
    <property type="entry name" value="Dipeptide-binding Protein, Domain 3"/>
    <property type="match status" value="1"/>
</dbReference>
<evidence type="ECO:0000259" key="5">
    <source>
        <dbReference type="Pfam" id="PF00496"/>
    </source>
</evidence>
<dbReference type="InterPro" id="IPR030678">
    <property type="entry name" value="Peptide/Ni-bd"/>
</dbReference>
<reference evidence="6 7" key="1">
    <citation type="submission" date="2024-09" db="EMBL/GenBank/DDBJ databases">
        <authorList>
            <person name="Sun Q."/>
            <person name="Mori K."/>
        </authorList>
    </citation>
    <scope>NUCLEOTIDE SEQUENCE [LARGE SCALE GENOMIC DNA]</scope>
    <source>
        <strain evidence="6 7">TBRC 3947</strain>
    </source>
</reference>
<sequence length="529" mass="55153">MLLAAGALVACGGDGDQNTAGGGVVTMATWSATKSLDPTQAAATGNSAGAEIAAIYDTIMRYDPESGTFEPHTAESLTPNADFTQWTLKLRPNIKFSDGTAYDAAAVVANLKRHVETRSNTVSLVAPITKYDTPDDLTVVFTLSFPWNGFPFALASGPGMVVSPAAVQKLGDGLGTNPVGAGAGPFVIDSFRANESVTLKRNPDYWGGQVAVEGLKFIYAGTGAQTYEAFRAGTVQVAFLRDPASVAEAKADGVGGFTQRFSANDTLIMNNGITVTCQKGEPAPKCAGKADGTEIPSTAPTKDKRVRQAVAAAIDLQTLNQRVYNGAGEVTTDLIAQQSRWYDGVTGPAYDVARAKSLVAEAKAAGWNGQIRVSCHTGLPTWGTAVKGMLEAAGFQVNLTDQQEIAANTSAVIVRKDFDIACFGSSISDAEPFFAINRDFNSAFVKSGGGNYSGYVNPAVDQAIAAGRAAGDEAAMKAAISTVARAYTEDVPFLVLTSQPEQVLVSEKLTGLVLNASTVVMFHDAKPAS</sequence>
<dbReference type="InterPro" id="IPR039424">
    <property type="entry name" value="SBP_5"/>
</dbReference>
<dbReference type="PANTHER" id="PTHR30290">
    <property type="entry name" value="PERIPLASMIC BINDING COMPONENT OF ABC TRANSPORTER"/>
    <property type="match status" value="1"/>
</dbReference>
<keyword evidence="4" id="KW-0732">Signal</keyword>
<organism evidence="6 7">
    <name type="scientific">Phytohabitans kaempferiae</name>
    <dbReference type="NCBI Taxonomy" id="1620943"/>
    <lineage>
        <taxon>Bacteria</taxon>
        <taxon>Bacillati</taxon>
        <taxon>Actinomycetota</taxon>
        <taxon>Actinomycetes</taxon>
        <taxon>Micromonosporales</taxon>
        <taxon>Micromonosporaceae</taxon>
    </lineage>
</organism>
<dbReference type="InterPro" id="IPR000914">
    <property type="entry name" value="SBP_5_dom"/>
</dbReference>
<keyword evidence="3" id="KW-0813">Transport</keyword>
<feature type="domain" description="Solute-binding protein family 5" evidence="5">
    <location>
        <begin position="69"/>
        <end position="438"/>
    </location>
</feature>
<comment type="similarity">
    <text evidence="2">Belongs to the bacterial solute-binding protein 5 family.</text>
</comment>
<comment type="caution">
    <text evidence="6">The sequence shown here is derived from an EMBL/GenBank/DDBJ whole genome shotgun (WGS) entry which is preliminary data.</text>
</comment>
<evidence type="ECO:0000256" key="1">
    <source>
        <dbReference type="ARBA" id="ARBA00004196"/>
    </source>
</evidence>
<evidence type="ECO:0000313" key="6">
    <source>
        <dbReference type="EMBL" id="MFC0527713.1"/>
    </source>
</evidence>
<dbReference type="Gene3D" id="3.40.190.10">
    <property type="entry name" value="Periplasmic binding protein-like II"/>
    <property type="match status" value="1"/>
</dbReference>
<dbReference type="CDD" id="cd00995">
    <property type="entry name" value="PBP2_NikA_DppA_OppA_like"/>
    <property type="match status" value="1"/>
</dbReference>
<dbReference type="Pfam" id="PF00496">
    <property type="entry name" value="SBP_bac_5"/>
    <property type="match status" value="1"/>
</dbReference>
<dbReference type="SUPFAM" id="SSF53850">
    <property type="entry name" value="Periplasmic binding protein-like II"/>
    <property type="match status" value="1"/>
</dbReference>
<keyword evidence="7" id="KW-1185">Reference proteome</keyword>
<evidence type="ECO:0000256" key="2">
    <source>
        <dbReference type="ARBA" id="ARBA00005695"/>
    </source>
</evidence>
<evidence type="ECO:0000256" key="3">
    <source>
        <dbReference type="ARBA" id="ARBA00022448"/>
    </source>
</evidence>
<evidence type="ECO:0000313" key="7">
    <source>
        <dbReference type="Proteomes" id="UP001589867"/>
    </source>
</evidence>
<accession>A0ABV6LZN2</accession>
<protein>
    <submittedName>
        <fullName evidence="6">ABC transporter substrate-binding protein</fullName>
    </submittedName>
</protein>
<gene>
    <name evidence="6" type="ORF">ACFFIA_08575</name>
</gene>
<comment type="subcellular location">
    <subcellularLocation>
        <location evidence="1">Cell envelope</location>
    </subcellularLocation>
</comment>
<dbReference type="PIRSF" id="PIRSF002741">
    <property type="entry name" value="MppA"/>
    <property type="match status" value="1"/>
</dbReference>
<dbReference type="EMBL" id="JBHLUH010000009">
    <property type="protein sequence ID" value="MFC0527713.1"/>
    <property type="molecule type" value="Genomic_DNA"/>
</dbReference>
<evidence type="ECO:0000256" key="4">
    <source>
        <dbReference type="ARBA" id="ARBA00022729"/>
    </source>
</evidence>
<dbReference type="RefSeq" id="WP_377248145.1">
    <property type="nucleotide sequence ID" value="NZ_JBHLUH010000009.1"/>
</dbReference>
<name>A0ABV6LZN2_9ACTN</name>
<dbReference type="Proteomes" id="UP001589867">
    <property type="component" value="Unassembled WGS sequence"/>
</dbReference>
<proteinExistence type="inferred from homology"/>